<organism evidence="1">
    <name type="scientific">marine sediment metagenome</name>
    <dbReference type="NCBI Taxonomy" id="412755"/>
    <lineage>
        <taxon>unclassified sequences</taxon>
        <taxon>metagenomes</taxon>
        <taxon>ecological metagenomes</taxon>
    </lineage>
</organism>
<dbReference type="AlphaFoldDB" id="X1GNU6"/>
<accession>X1GNU6</accession>
<dbReference type="EMBL" id="BARU01009931">
    <property type="protein sequence ID" value="GAH43299.1"/>
    <property type="molecule type" value="Genomic_DNA"/>
</dbReference>
<reference evidence="1" key="1">
    <citation type="journal article" date="2014" name="Front. Microbiol.">
        <title>High frequency of phylogenetically diverse reductive dehalogenase-homologous genes in deep subseafloor sedimentary metagenomes.</title>
        <authorList>
            <person name="Kawai M."/>
            <person name="Futagami T."/>
            <person name="Toyoda A."/>
            <person name="Takaki Y."/>
            <person name="Nishi S."/>
            <person name="Hori S."/>
            <person name="Arai W."/>
            <person name="Tsubouchi T."/>
            <person name="Morono Y."/>
            <person name="Uchiyama I."/>
            <person name="Ito T."/>
            <person name="Fujiyama A."/>
            <person name="Inagaki F."/>
            <person name="Takami H."/>
        </authorList>
    </citation>
    <scope>NUCLEOTIDE SEQUENCE</scope>
    <source>
        <strain evidence="1">Expedition CK06-06</strain>
    </source>
</reference>
<name>X1GNU6_9ZZZZ</name>
<sequence length="317" mass="36154">SSHEACYGNATFSNCSFEDVNNSFTVGAALTFLSYNNHTYETATETFTASFNILEDSEISLAQLVYNGTNYTISNLTTTLTTLNISRTIDISLTANPFANETKGFFFRFTYGGDQVQETQTYYQNISFINLQLCNATYTATALNFTYYDEITNIEIDASANATTIQTTFNYWIGVGEIYKIYSYNNLTNLLDSQYKFCLYPDSQTIYTNMDLDYEAVDYSPRTHYLRNASLTNQTTEINLNLLTIENSVKFFIDVKQEMIPFTDAIITISKYFTGEGIYRTISIRETDEDGEFIEYLDLDKKYKYSIVKDGVSYGTV</sequence>
<comment type="caution">
    <text evidence="1">The sequence shown here is derived from an EMBL/GenBank/DDBJ whole genome shotgun (WGS) entry which is preliminary data.</text>
</comment>
<proteinExistence type="predicted"/>
<evidence type="ECO:0000313" key="1">
    <source>
        <dbReference type="EMBL" id="GAH43299.1"/>
    </source>
</evidence>
<feature type="non-terminal residue" evidence="1">
    <location>
        <position position="1"/>
    </location>
</feature>
<gene>
    <name evidence="1" type="ORF">S03H2_19059</name>
</gene>
<protein>
    <submittedName>
        <fullName evidence="1">Uncharacterized protein</fullName>
    </submittedName>
</protein>
<feature type="non-terminal residue" evidence="1">
    <location>
        <position position="317"/>
    </location>
</feature>